<evidence type="ECO:0000313" key="2">
    <source>
        <dbReference type="EMBL" id="OGY67680.1"/>
    </source>
</evidence>
<evidence type="ECO:0000313" key="3">
    <source>
        <dbReference type="Proteomes" id="UP000177690"/>
    </source>
</evidence>
<dbReference type="Pfam" id="PF26593">
    <property type="entry name" value="TraC-like"/>
    <property type="match status" value="1"/>
</dbReference>
<feature type="domain" description="TraC-like" evidence="1">
    <location>
        <begin position="21"/>
        <end position="134"/>
    </location>
</feature>
<dbReference type="Proteomes" id="UP000177690">
    <property type="component" value="Unassembled WGS sequence"/>
</dbReference>
<name>A0A1G1ZVA6_9BACT</name>
<gene>
    <name evidence="2" type="ORF">A3I24_00975</name>
</gene>
<dbReference type="STRING" id="1798409.A3I24_00975"/>
<dbReference type="AlphaFoldDB" id="A0A1G1ZVA6"/>
<protein>
    <recommendedName>
        <fullName evidence="1">TraC-like domain-containing protein</fullName>
    </recommendedName>
</protein>
<accession>A0A1G1ZVA6</accession>
<proteinExistence type="predicted"/>
<evidence type="ECO:0000259" key="1">
    <source>
        <dbReference type="Pfam" id="PF26593"/>
    </source>
</evidence>
<organism evidence="2 3">
    <name type="scientific">Candidatus Harrisonbacteria bacterium RIFCSPLOWO2_02_FULL_41_13b</name>
    <dbReference type="NCBI Taxonomy" id="1798409"/>
    <lineage>
        <taxon>Bacteria</taxon>
        <taxon>Candidatus Harrisoniibacteriota</taxon>
    </lineage>
</organism>
<comment type="caution">
    <text evidence="2">The sequence shown here is derived from an EMBL/GenBank/DDBJ whole genome shotgun (WGS) entry which is preliminary data.</text>
</comment>
<sequence>MAQNKNLNTKQFVDIHDIKDGVVILKNGSLRLILEISSVNFDLKSSDEQTAIIKAFQNFLNSLDFPLQIVVHSRQLDIKNYLAKTQVLVDQLDNELLKIQGIEYIRFIKGLTELANIMSKSFYVVVPLYITEAASKKSLLENIKSVFGTAAQKIKSLEEQDFSIYKSPIEQRAEIIMEGLRGMGLASKVLDKESLVKIFYNLFNPNA</sequence>
<reference evidence="2 3" key="1">
    <citation type="journal article" date="2016" name="Nat. Commun.">
        <title>Thousands of microbial genomes shed light on interconnected biogeochemical processes in an aquifer system.</title>
        <authorList>
            <person name="Anantharaman K."/>
            <person name="Brown C.T."/>
            <person name="Hug L.A."/>
            <person name="Sharon I."/>
            <person name="Castelle C.J."/>
            <person name="Probst A.J."/>
            <person name="Thomas B.C."/>
            <person name="Singh A."/>
            <person name="Wilkins M.J."/>
            <person name="Karaoz U."/>
            <person name="Brodie E.L."/>
            <person name="Williams K.H."/>
            <person name="Hubbard S.S."/>
            <person name="Banfield J.F."/>
        </authorList>
    </citation>
    <scope>NUCLEOTIDE SEQUENCE [LARGE SCALE GENOMIC DNA]</scope>
</reference>
<dbReference type="EMBL" id="MHJL01000018">
    <property type="protein sequence ID" value="OGY67680.1"/>
    <property type="molecule type" value="Genomic_DNA"/>
</dbReference>
<dbReference type="InterPro" id="IPR058596">
    <property type="entry name" value="TraC-like_dom"/>
</dbReference>